<organism evidence="1 2">
    <name type="scientific">Micromonospora thermarum</name>
    <dbReference type="NCBI Taxonomy" id="2720024"/>
    <lineage>
        <taxon>Bacteria</taxon>
        <taxon>Bacillati</taxon>
        <taxon>Actinomycetota</taxon>
        <taxon>Actinomycetes</taxon>
        <taxon>Micromonosporales</taxon>
        <taxon>Micromonosporaceae</taxon>
        <taxon>Micromonospora</taxon>
    </lineage>
</organism>
<dbReference type="RefSeq" id="WP_168004032.1">
    <property type="nucleotide sequence ID" value="NZ_JAATEO010000053.1"/>
</dbReference>
<accession>A0ABX0ZFC0</accession>
<evidence type="ECO:0000313" key="2">
    <source>
        <dbReference type="Proteomes" id="UP000783871"/>
    </source>
</evidence>
<proteinExistence type="predicted"/>
<comment type="caution">
    <text evidence="1">The sequence shown here is derived from an EMBL/GenBank/DDBJ whole genome shotgun (WGS) entry which is preliminary data.</text>
</comment>
<gene>
    <name evidence="1" type="ORF">HCJ94_28085</name>
</gene>
<protein>
    <recommendedName>
        <fullName evidence="3">Polymerase nucleotidyl transferase domain-containing protein</fullName>
    </recommendedName>
</protein>
<name>A0ABX0ZFC0_9ACTN</name>
<dbReference type="Proteomes" id="UP000783871">
    <property type="component" value="Unassembled WGS sequence"/>
</dbReference>
<sequence length="204" mass="23733">MTDWTKIEVPQFMELVLEDEDSRILVGRIVIDRLPYTFETKKQYFTWRDELAEGIQVDARDIIIVGSAATGRSLSAKKKFGVFGSKSDVDIAVVSSRHFDIAWQWFRRVNVNLLNLDDEGLRLFEQHRKQYIFNGMIAANYFLNYLPFGTSWVQELQRCEKYLPSVLRGRKMSVRIYKDNEALREAQMAALNGYRTYLAAKKGS</sequence>
<evidence type="ECO:0008006" key="3">
    <source>
        <dbReference type="Google" id="ProtNLM"/>
    </source>
</evidence>
<dbReference type="EMBL" id="JAATEO010000053">
    <property type="protein sequence ID" value="NJP35718.1"/>
    <property type="molecule type" value="Genomic_DNA"/>
</dbReference>
<reference evidence="1 2" key="1">
    <citation type="submission" date="2020-03" db="EMBL/GenBank/DDBJ databases">
        <title>WGS of actinomycetes isolated from Thailand.</title>
        <authorList>
            <person name="Thawai C."/>
        </authorList>
    </citation>
    <scope>NUCLEOTIDE SEQUENCE [LARGE SCALE GENOMIC DNA]</scope>
    <source>
        <strain evidence="1 2">HSS6-12</strain>
    </source>
</reference>
<evidence type="ECO:0000313" key="1">
    <source>
        <dbReference type="EMBL" id="NJP35718.1"/>
    </source>
</evidence>
<keyword evidence="2" id="KW-1185">Reference proteome</keyword>